<gene>
    <name evidence="2" type="ORF">CK620_06145</name>
</gene>
<reference evidence="2 3" key="1">
    <citation type="submission" date="2017-08" db="EMBL/GenBank/DDBJ databases">
        <title>WGS of Clinical strains of the CDC Group NO-1 linked to zoonotic infections in humans.</title>
        <authorList>
            <person name="Bernier A.-M."/>
            <person name="Bernard K."/>
        </authorList>
    </citation>
    <scope>NUCLEOTIDE SEQUENCE [LARGE SCALE GENOMIC DNA]</scope>
    <source>
        <strain evidence="2 3">NML03-0146</strain>
    </source>
</reference>
<feature type="compositionally biased region" description="Low complexity" evidence="1">
    <location>
        <begin position="172"/>
        <end position="197"/>
    </location>
</feature>
<feature type="compositionally biased region" description="Pro residues" evidence="1">
    <location>
        <begin position="198"/>
        <end position="207"/>
    </location>
</feature>
<dbReference type="EMBL" id="NSJF01000002">
    <property type="protein sequence ID" value="PAT35437.1"/>
    <property type="molecule type" value="Genomic_DNA"/>
</dbReference>
<dbReference type="RefSeq" id="WP_095549524.1">
    <property type="nucleotide sequence ID" value="NZ_NSJF01000002.1"/>
</dbReference>
<feature type="region of interest" description="Disordered" evidence="1">
    <location>
        <begin position="163"/>
        <end position="207"/>
    </location>
</feature>
<dbReference type="Proteomes" id="UP000217999">
    <property type="component" value="Unassembled WGS sequence"/>
</dbReference>
<proteinExistence type="predicted"/>
<accession>A0A2A2ACD9</accession>
<sequence length="207" mass="22252">MNTRRSPIALLWLLNLVLALALALAWLLWGRSRWTAPPAIAPDYTSALQGAALPGQLQLADYPTITQKPLFELERKWPDPAPPPQTPPAPPPEPEPAQAFDSARLLGVYDQDGQGVVIVEIEGKSKRLRIGQSLEGWTLSALDARSARFTRSGQSAKILSIERRRPQAKDNAAAGAAPAALPGAATTNRRPIIAPVPAAVPRPLPPR</sequence>
<feature type="compositionally biased region" description="Pro residues" evidence="1">
    <location>
        <begin position="79"/>
        <end position="95"/>
    </location>
</feature>
<name>A0A2A2ACD9_9BURK</name>
<evidence type="ECO:0000313" key="2">
    <source>
        <dbReference type="EMBL" id="PAT35437.1"/>
    </source>
</evidence>
<feature type="region of interest" description="Disordered" evidence="1">
    <location>
        <begin position="75"/>
        <end position="98"/>
    </location>
</feature>
<dbReference type="AlphaFoldDB" id="A0A2A2ACD9"/>
<evidence type="ECO:0000256" key="1">
    <source>
        <dbReference type="SAM" id="MobiDB-lite"/>
    </source>
</evidence>
<protein>
    <recommendedName>
        <fullName evidence="4">Type II secretion system protein GspC N-terminal domain-containing protein</fullName>
    </recommendedName>
</protein>
<comment type="caution">
    <text evidence="2">The sequence shown here is derived from an EMBL/GenBank/DDBJ whole genome shotgun (WGS) entry which is preliminary data.</text>
</comment>
<organism evidence="2 3">
    <name type="scientific">Vandammella animalimorsus</name>
    <dbReference type="NCBI Taxonomy" id="2029117"/>
    <lineage>
        <taxon>Bacteria</taxon>
        <taxon>Pseudomonadati</taxon>
        <taxon>Pseudomonadota</taxon>
        <taxon>Betaproteobacteria</taxon>
        <taxon>Burkholderiales</taxon>
        <taxon>Comamonadaceae</taxon>
        <taxon>Vandammella</taxon>
    </lineage>
</organism>
<evidence type="ECO:0008006" key="4">
    <source>
        <dbReference type="Google" id="ProtNLM"/>
    </source>
</evidence>
<evidence type="ECO:0000313" key="3">
    <source>
        <dbReference type="Proteomes" id="UP000217999"/>
    </source>
</evidence>